<comment type="caution">
    <text evidence="2">The sequence shown here is derived from an EMBL/GenBank/DDBJ whole genome shotgun (WGS) entry which is preliminary data.</text>
</comment>
<dbReference type="PANTHER" id="PTHR31691">
    <property type="entry name" value="ROTATIN"/>
    <property type="match status" value="1"/>
</dbReference>
<organism evidence="2 3">
    <name type="scientific">Ranitomeya imitator</name>
    <name type="common">mimic poison frog</name>
    <dbReference type="NCBI Taxonomy" id="111125"/>
    <lineage>
        <taxon>Eukaryota</taxon>
        <taxon>Metazoa</taxon>
        <taxon>Chordata</taxon>
        <taxon>Craniata</taxon>
        <taxon>Vertebrata</taxon>
        <taxon>Euteleostomi</taxon>
        <taxon>Amphibia</taxon>
        <taxon>Batrachia</taxon>
        <taxon>Anura</taxon>
        <taxon>Neobatrachia</taxon>
        <taxon>Hyloidea</taxon>
        <taxon>Dendrobatidae</taxon>
        <taxon>Dendrobatinae</taxon>
        <taxon>Ranitomeya</taxon>
    </lineage>
</organism>
<evidence type="ECO:0000313" key="3">
    <source>
        <dbReference type="Proteomes" id="UP001176940"/>
    </source>
</evidence>
<dbReference type="Proteomes" id="UP001176940">
    <property type="component" value="Unassembled WGS sequence"/>
</dbReference>
<feature type="compositionally biased region" description="Basic and acidic residues" evidence="1">
    <location>
        <begin position="1"/>
        <end position="10"/>
    </location>
</feature>
<reference evidence="2" key="1">
    <citation type="submission" date="2023-07" db="EMBL/GenBank/DDBJ databases">
        <authorList>
            <person name="Stuckert A."/>
        </authorList>
    </citation>
    <scope>NUCLEOTIDE SEQUENCE</scope>
</reference>
<name>A0ABN9LGH4_9NEOB</name>
<feature type="region of interest" description="Disordered" evidence="1">
    <location>
        <begin position="1"/>
        <end position="35"/>
    </location>
</feature>
<proteinExistence type="predicted"/>
<dbReference type="PANTHER" id="PTHR31691:SF1">
    <property type="entry name" value="ROTATIN"/>
    <property type="match status" value="1"/>
</dbReference>
<dbReference type="InterPro" id="IPR030791">
    <property type="entry name" value="Rotatin"/>
</dbReference>
<accession>A0ABN9LGH4</accession>
<dbReference type="EMBL" id="CAUEEQ010014725">
    <property type="protein sequence ID" value="CAJ0938646.1"/>
    <property type="molecule type" value="Genomic_DNA"/>
</dbReference>
<feature type="compositionally biased region" description="Basic and acidic residues" evidence="1">
    <location>
        <begin position="19"/>
        <end position="35"/>
    </location>
</feature>
<gene>
    <name evidence="2" type="ORF">RIMI_LOCUS7684615</name>
</gene>
<protein>
    <submittedName>
        <fullName evidence="2">Uncharacterized protein</fullName>
    </submittedName>
</protein>
<keyword evidence="3" id="KW-1185">Reference proteome</keyword>
<sequence length="421" mass="47663">MQEECREAQRRGQTAEVKTSLDRCHTRRSSDVSGKSSDEIKFHLPISVSTHHAVSPYTMASPLCAEWITMKPVSDMLRIAWNLSWNQGMDNFLKNQEKEPVENENFSDALKLSPEEVLTLRMTHSTSGLQDCLSSITRAVSHGEVRSAVARMNFYLLNDRLVLNCLTDYNMSSLKCLPWHTALSRFLLVQPACAEDEKLLADVISFLNKILREQRRSSDSQDLQWILEMLLKQSPSPLVDLIVQKEQPAKKDLADTQAAVRQHLQNELMVFYNTLMLCLTSLTDRVKLQSKISTEYAQSASHYEGCGVDLYSCRIAPDDIAFCRIRQSAVSGENAHNNVFCLRRKSRERLIRHFQLFARLEAYGSWKVHMSSPPPRSALTSDPRSAEIRGFVLTVRLPSSGCGLLAVIQRRDVSGPHAPLK</sequence>
<evidence type="ECO:0000256" key="1">
    <source>
        <dbReference type="SAM" id="MobiDB-lite"/>
    </source>
</evidence>
<evidence type="ECO:0000313" key="2">
    <source>
        <dbReference type="EMBL" id="CAJ0938646.1"/>
    </source>
</evidence>